<evidence type="ECO:0000313" key="1">
    <source>
        <dbReference type="EMBL" id="KAE8669374.1"/>
    </source>
</evidence>
<evidence type="ECO:0008006" key="3">
    <source>
        <dbReference type="Google" id="ProtNLM"/>
    </source>
</evidence>
<sequence length="165" mass="19331">MVSVDVYYWIMLWRLWKQRRSFVFEGEIWTTQAIIRFVKSRVQSIKARHSSTLPGANHRNNNQAAYFSIWMEFVSPDIVPALSLFYSPRRGFKRITVEMDNKEVVWILSSPVSSFAIGRSPLNISSVKRTTLLTIAHLNHMSPLDRSDFDYPFANIHRLLHLDMD</sequence>
<comment type="caution">
    <text evidence="1">The sequence shown here is derived from an EMBL/GenBank/DDBJ whole genome shotgun (WGS) entry which is preliminary data.</text>
</comment>
<proteinExistence type="predicted"/>
<dbReference type="EMBL" id="VEPZ02001530">
    <property type="protein sequence ID" value="KAE8669374.1"/>
    <property type="molecule type" value="Genomic_DNA"/>
</dbReference>
<protein>
    <recommendedName>
        <fullName evidence="3">RNase H type-1 domain-containing protein</fullName>
    </recommendedName>
</protein>
<keyword evidence="2" id="KW-1185">Reference proteome</keyword>
<dbReference type="Proteomes" id="UP000436088">
    <property type="component" value="Unassembled WGS sequence"/>
</dbReference>
<evidence type="ECO:0000313" key="2">
    <source>
        <dbReference type="Proteomes" id="UP000436088"/>
    </source>
</evidence>
<reference evidence="1" key="1">
    <citation type="submission" date="2019-09" db="EMBL/GenBank/DDBJ databases">
        <title>Draft genome information of white flower Hibiscus syriacus.</title>
        <authorList>
            <person name="Kim Y.-M."/>
        </authorList>
    </citation>
    <scope>NUCLEOTIDE SEQUENCE [LARGE SCALE GENOMIC DNA]</scope>
    <source>
        <strain evidence="1">YM2019G1</strain>
    </source>
</reference>
<organism evidence="1 2">
    <name type="scientific">Hibiscus syriacus</name>
    <name type="common">Rose of Sharon</name>
    <dbReference type="NCBI Taxonomy" id="106335"/>
    <lineage>
        <taxon>Eukaryota</taxon>
        <taxon>Viridiplantae</taxon>
        <taxon>Streptophyta</taxon>
        <taxon>Embryophyta</taxon>
        <taxon>Tracheophyta</taxon>
        <taxon>Spermatophyta</taxon>
        <taxon>Magnoliopsida</taxon>
        <taxon>eudicotyledons</taxon>
        <taxon>Gunneridae</taxon>
        <taxon>Pentapetalae</taxon>
        <taxon>rosids</taxon>
        <taxon>malvids</taxon>
        <taxon>Malvales</taxon>
        <taxon>Malvaceae</taxon>
        <taxon>Malvoideae</taxon>
        <taxon>Hibiscus</taxon>
    </lineage>
</organism>
<gene>
    <name evidence="1" type="ORF">F3Y22_tig00112249pilonHSYRG00381</name>
</gene>
<accession>A0A6A2YCJ0</accession>
<name>A0A6A2YCJ0_HIBSY</name>
<dbReference type="AlphaFoldDB" id="A0A6A2YCJ0"/>